<reference evidence="1" key="1">
    <citation type="journal article" date="2007" name="PLoS ONE">
        <title>The first genome sequence of an elite grapevine cultivar (Pinot noir Vitis vinifera L.): coping with a highly heterozygous genome.</title>
        <authorList>
            <person name="Velasco R."/>
            <person name="Zharkikh A."/>
            <person name="Troggio M."/>
            <person name="Cartwright D.A."/>
            <person name="Cestaro A."/>
            <person name="Pruss D."/>
            <person name="Pindo M."/>
            <person name="FitzGerald L.M."/>
            <person name="Vezzulli S."/>
            <person name="Reid J."/>
            <person name="Malacarne G."/>
            <person name="Iliev D."/>
            <person name="Coppola G."/>
            <person name="Wardell B."/>
            <person name="Micheletti D."/>
            <person name="Macalma T."/>
            <person name="Facci M."/>
            <person name="Mitchell J.T."/>
            <person name="Perazzolli M."/>
            <person name="Eldredge G."/>
            <person name="Gatto P."/>
            <person name="Oyzerski R."/>
            <person name="Moretto M."/>
            <person name="Gutin N."/>
            <person name="Stefanini M."/>
            <person name="Chen Y."/>
            <person name="Segala C."/>
            <person name="Davenport C."/>
            <person name="Dematte L."/>
            <person name="Mraz A."/>
            <person name="Battilana J."/>
            <person name="Stormo K."/>
            <person name="Costa F."/>
            <person name="Tao Q."/>
            <person name="Si-Ammour A."/>
            <person name="Harkins T."/>
            <person name="Lackey A."/>
            <person name="Perbost C."/>
            <person name="Taillon B."/>
            <person name="Stella A."/>
            <person name="Solovyev V."/>
            <person name="Fawcett J.A."/>
            <person name="Sterck L."/>
            <person name="Vandepoele K."/>
            <person name="Grando S.M."/>
            <person name="Toppo S."/>
            <person name="Moser C."/>
            <person name="Lanchbury J."/>
            <person name="Bogden R."/>
            <person name="Skolnick M."/>
            <person name="Sgaramella V."/>
            <person name="Bhatnagar S.K."/>
            <person name="Fontana P."/>
            <person name="Gutin A."/>
            <person name="Van de Peer Y."/>
            <person name="Salamini F."/>
            <person name="Viola R."/>
        </authorList>
    </citation>
    <scope>NUCLEOTIDE SEQUENCE</scope>
</reference>
<sequence length="153" mass="16679">MDFYQSMTTQGVQSPIAIRFSIDGCQGILEAASTNPPATPPVLPVAPPPSLDFITISGSEFRGMTDIPRPLELRAPVEEMIPAKETITTDVSPQATHETGPRAIMCLGIKFRSQKFGVKSEELVVERSLKLDALNLDWLGVIDGPPLHGHFRK</sequence>
<dbReference type="EMBL" id="AM444201">
    <property type="protein sequence ID" value="CAN63078.1"/>
    <property type="molecule type" value="Genomic_DNA"/>
</dbReference>
<gene>
    <name evidence="1" type="ORF">VITISV_034102</name>
</gene>
<proteinExistence type="predicted"/>
<protein>
    <submittedName>
        <fullName evidence="1">Uncharacterized protein</fullName>
    </submittedName>
</protein>
<organism evidence="1">
    <name type="scientific">Vitis vinifera</name>
    <name type="common">Grape</name>
    <dbReference type="NCBI Taxonomy" id="29760"/>
    <lineage>
        <taxon>Eukaryota</taxon>
        <taxon>Viridiplantae</taxon>
        <taxon>Streptophyta</taxon>
        <taxon>Embryophyta</taxon>
        <taxon>Tracheophyta</taxon>
        <taxon>Spermatophyta</taxon>
        <taxon>Magnoliopsida</taxon>
        <taxon>eudicotyledons</taxon>
        <taxon>Gunneridae</taxon>
        <taxon>Pentapetalae</taxon>
        <taxon>rosids</taxon>
        <taxon>Vitales</taxon>
        <taxon>Vitaceae</taxon>
        <taxon>Viteae</taxon>
        <taxon>Vitis</taxon>
    </lineage>
</organism>
<name>A5B2C9_VITVI</name>
<evidence type="ECO:0000313" key="1">
    <source>
        <dbReference type="EMBL" id="CAN63078.1"/>
    </source>
</evidence>
<dbReference type="AlphaFoldDB" id="A5B2C9"/>
<accession>A5B2C9</accession>